<feature type="transmembrane region" description="Helical" evidence="10">
    <location>
        <begin position="88"/>
        <end position="110"/>
    </location>
</feature>
<feature type="coiled-coil region" evidence="9">
    <location>
        <begin position="414"/>
        <end position="441"/>
    </location>
</feature>
<keyword evidence="9" id="KW-0175">Coiled coil</keyword>
<evidence type="ECO:0000256" key="6">
    <source>
        <dbReference type="ARBA" id="ARBA00022777"/>
    </source>
</evidence>
<feature type="transmembrane region" description="Helical" evidence="10">
    <location>
        <begin position="63"/>
        <end position="81"/>
    </location>
</feature>
<dbReference type="SMART" id="SM00387">
    <property type="entry name" value="HATPase_c"/>
    <property type="match status" value="1"/>
</dbReference>
<gene>
    <name evidence="12" type="ORF">E1263_37720</name>
</gene>
<feature type="transmembrane region" description="Helical" evidence="10">
    <location>
        <begin position="234"/>
        <end position="252"/>
    </location>
</feature>
<dbReference type="InterPro" id="IPR036890">
    <property type="entry name" value="HATPase_C_sf"/>
</dbReference>
<dbReference type="Pfam" id="PF02518">
    <property type="entry name" value="HATPase_c"/>
    <property type="match status" value="1"/>
</dbReference>
<feature type="transmembrane region" description="Helical" evidence="10">
    <location>
        <begin position="390"/>
        <end position="408"/>
    </location>
</feature>
<keyword evidence="8" id="KW-0902">Two-component regulatory system</keyword>
<reference evidence="12 13" key="1">
    <citation type="submission" date="2019-03" db="EMBL/GenBank/DDBJ databases">
        <title>Draft genome sequences of novel Actinobacteria.</title>
        <authorList>
            <person name="Sahin N."/>
            <person name="Ay H."/>
            <person name="Saygin H."/>
        </authorList>
    </citation>
    <scope>NUCLEOTIDE SEQUENCE [LARGE SCALE GENOMIC DNA]</scope>
    <source>
        <strain evidence="12 13">JCM 13523</strain>
    </source>
</reference>
<evidence type="ECO:0000256" key="9">
    <source>
        <dbReference type="SAM" id="Coils"/>
    </source>
</evidence>
<keyword evidence="6 12" id="KW-0418">Kinase</keyword>
<dbReference type="GO" id="GO:0000155">
    <property type="term" value="F:phosphorelay sensor kinase activity"/>
    <property type="evidence" value="ECO:0007669"/>
    <property type="project" value="InterPro"/>
</dbReference>
<keyword evidence="13" id="KW-1185">Reference proteome</keyword>
<dbReference type="SUPFAM" id="SSF55874">
    <property type="entry name" value="ATPase domain of HSP90 chaperone/DNA topoisomerase II/histidine kinase"/>
    <property type="match status" value="1"/>
</dbReference>
<dbReference type="AlphaFoldDB" id="A0A4R4YLM3"/>
<dbReference type="Gene3D" id="1.20.5.1930">
    <property type="match status" value="1"/>
</dbReference>
<proteinExistence type="predicted"/>
<dbReference type="Pfam" id="PF07730">
    <property type="entry name" value="HisKA_3"/>
    <property type="match status" value="1"/>
</dbReference>
<dbReference type="InterPro" id="IPR050482">
    <property type="entry name" value="Sensor_HK_TwoCompSys"/>
</dbReference>
<dbReference type="GO" id="GO:0005524">
    <property type="term" value="F:ATP binding"/>
    <property type="evidence" value="ECO:0007669"/>
    <property type="project" value="UniProtKB-KW"/>
</dbReference>
<evidence type="ECO:0000256" key="2">
    <source>
        <dbReference type="ARBA" id="ARBA00012438"/>
    </source>
</evidence>
<evidence type="ECO:0000256" key="10">
    <source>
        <dbReference type="SAM" id="Phobius"/>
    </source>
</evidence>
<dbReference type="Proteomes" id="UP000295124">
    <property type="component" value="Unassembled WGS sequence"/>
</dbReference>
<comment type="caution">
    <text evidence="12">The sequence shown here is derived from an EMBL/GenBank/DDBJ whole genome shotgun (WGS) entry which is preliminary data.</text>
</comment>
<evidence type="ECO:0000256" key="7">
    <source>
        <dbReference type="ARBA" id="ARBA00022840"/>
    </source>
</evidence>
<evidence type="ECO:0000256" key="5">
    <source>
        <dbReference type="ARBA" id="ARBA00022741"/>
    </source>
</evidence>
<evidence type="ECO:0000256" key="4">
    <source>
        <dbReference type="ARBA" id="ARBA00022679"/>
    </source>
</evidence>
<evidence type="ECO:0000256" key="3">
    <source>
        <dbReference type="ARBA" id="ARBA00022553"/>
    </source>
</evidence>
<comment type="catalytic activity">
    <reaction evidence="1">
        <text>ATP + protein L-histidine = ADP + protein N-phospho-L-histidine.</text>
        <dbReference type="EC" id="2.7.13.3"/>
    </reaction>
</comment>
<dbReference type="InterPro" id="IPR005467">
    <property type="entry name" value="His_kinase_dom"/>
</dbReference>
<keyword evidence="10" id="KW-1133">Transmembrane helix</keyword>
<keyword evidence="3" id="KW-0597">Phosphoprotein</keyword>
<keyword evidence="7" id="KW-0067">ATP-binding</keyword>
<accession>A0A4R4YLM3</accession>
<feature type="transmembrane region" description="Helical" evidence="10">
    <location>
        <begin position="189"/>
        <end position="207"/>
    </location>
</feature>
<keyword evidence="5" id="KW-0547">Nucleotide-binding</keyword>
<dbReference type="EC" id="2.7.13.3" evidence="2"/>
<organism evidence="12 13">
    <name type="scientific">Kribbella antibiotica</name>
    <dbReference type="NCBI Taxonomy" id="190195"/>
    <lineage>
        <taxon>Bacteria</taxon>
        <taxon>Bacillati</taxon>
        <taxon>Actinomycetota</taxon>
        <taxon>Actinomycetes</taxon>
        <taxon>Propionibacteriales</taxon>
        <taxon>Kribbellaceae</taxon>
        <taxon>Kribbella</taxon>
    </lineage>
</organism>
<dbReference type="GO" id="GO:0046983">
    <property type="term" value="F:protein dimerization activity"/>
    <property type="evidence" value="ECO:0007669"/>
    <property type="project" value="InterPro"/>
</dbReference>
<feature type="transmembrane region" description="Helical" evidence="10">
    <location>
        <begin position="116"/>
        <end position="144"/>
    </location>
</feature>
<feature type="domain" description="Histidine kinase" evidence="11">
    <location>
        <begin position="495"/>
        <end position="644"/>
    </location>
</feature>
<dbReference type="OrthoDB" id="3809844at2"/>
<feature type="transmembrane region" description="Helical" evidence="10">
    <location>
        <begin position="301"/>
        <end position="321"/>
    </location>
</feature>
<dbReference type="Gene3D" id="3.30.565.10">
    <property type="entry name" value="Histidine kinase-like ATPase, C-terminal domain"/>
    <property type="match status" value="1"/>
</dbReference>
<feature type="transmembrane region" description="Helical" evidence="10">
    <location>
        <begin position="333"/>
        <end position="352"/>
    </location>
</feature>
<feature type="transmembrane region" description="Helical" evidence="10">
    <location>
        <begin position="34"/>
        <end position="51"/>
    </location>
</feature>
<evidence type="ECO:0000259" key="11">
    <source>
        <dbReference type="PROSITE" id="PS50109"/>
    </source>
</evidence>
<evidence type="ECO:0000256" key="8">
    <source>
        <dbReference type="ARBA" id="ARBA00023012"/>
    </source>
</evidence>
<evidence type="ECO:0000256" key="1">
    <source>
        <dbReference type="ARBA" id="ARBA00000085"/>
    </source>
</evidence>
<name>A0A4R4YLM3_9ACTN</name>
<dbReference type="EMBL" id="SMKX01000189">
    <property type="protein sequence ID" value="TDD45891.1"/>
    <property type="molecule type" value="Genomic_DNA"/>
</dbReference>
<keyword evidence="10" id="KW-0472">Membrane</keyword>
<dbReference type="InterPro" id="IPR003594">
    <property type="entry name" value="HATPase_dom"/>
</dbReference>
<evidence type="ECO:0000313" key="12">
    <source>
        <dbReference type="EMBL" id="TDD45891.1"/>
    </source>
</evidence>
<dbReference type="GO" id="GO:0016020">
    <property type="term" value="C:membrane"/>
    <property type="evidence" value="ECO:0007669"/>
    <property type="project" value="InterPro"/>
</dbReference>
<dbReference type="CDD" id="cd16917">
    <property type="entry name" value="HATPase_UhpB-NarQ-NarX-like"/>
    <property type="match status" value="1"/>
</dbReference>
<keyword evidence="4" id="KW-0808">Transferase</keyword>
<dbReference type="PROSITE" id="PS50109">
    <property type="entry name" value="HIS_KIN"/>
    <property type="match status" value="1"/>
</dbReference>
<dbReference type="InterPro" id="IPR011712">
    <property type="entry name" value="Sig_transdc_His_kin_sub3_dim/P"/>
</dbReference>
<feature type="transmembrane region" description="Helical" evidence="10">
    <location>
        <begin position="264"/>
        <end position="281"/>
    </location>
</feature>
<protein>
    <recommendedName>
        <fullName evidence="2">histidine kinase</fullName>
        <ecNumber evidence="2">2.7.13.3</ecNumber>
    </recommendedName>
</protein>
<sequence length="646" mass="71729">MTRPVRVSYLRVTVFGASQRNNGQVLDLWTERRALWVDAVIAVAALVSLQIHAADPDTVGWPFAPWWARLLVMALPLLIVIRRFVPEVAFIGLLFAGYLAGFVGQPPWLLYGGAVLALWSLAGSCRVPTTIAVAAVPAGGLILLDRLRDDNLMTFMYSFPNSLRDRTELFNAHDGIAWDDWYTLERRQWPWWLAAATVALAVVFLVIRHRTQAVPVQQRRAELWAFLRSTDDQWVRMVPLAFATAGLILNEVGHDLLRGGWWSAPNWMPYGVVIAGLSLALRRWPAIPVGLLAVASLIANWQSFGPTFSLYGAFGLALYWLVVSPKRARSLRWTLPVAIGVLALFPLITRVMRVRYLQLLFPRIKSDGWHHSYNGVLHNETYDAIAEHDWPFTLSLVLLVPILAAIAVRQYRRNRVADQREAELEQVAEELEAEQVVLTERSIIARDLHDVVAHAVNLMVIQAETGPDLVRRGEVDVLAGFQRIGDAGRRALSELDRLLSTLRDEDGIADPQLAPQPGLADLSQLVADVSKDHLPIELDLQGDLETPPEGQQLTAYRLVQEALTNVIKHAKATGVRVAVRSEETGVRVEVTDDGVGFDVAAARRGNRHGLAGMRERVRIEGGSLDIRSTPGAGTTVEAWIPVGGRR</sequence>
<evidence type="ECO:0000313" key="13">
    <source>
        <dbReference type="Proteomes" id="UP000295124"/>
    </source>
</evidence>
<dbReference type="PANTHER" id="PTHR24421:SF10">
    <property type="entry name" value="NITRATE_NITRITE SENSOR PROTEIN NARQ"/>
    <property type="match status" value="1"/>
</dbReference>
<dbReference type="PANTHER" id="PTHR24421">
    <property type="entry name" value="NITRATE/NITRITE SENSOR PROTEIN NARX-RELATED"/>
    <property type="match status" value="1"/>
</dbReference>
<keyword evidence="10" id="KW-0812">Transmembrane</keyword>